<dbReference type="Pfam" id="PF02138">
    <property type="entry name" value="Beach"/>
    <property type="match status" value="1"/>
</dbReference>
<dbReference type="EMBL" id="SPLM01000144">
    <property type="protein sequence ID" value="TMW57199.1"/>
    <property type="molecule type" value="Genomic_DNA"/>
</dbReference>
<comment type="caution">
    <text evidence="6">The sequence shown here is derived from an EMBL/GenBank/DDBJ whole genome shotgun (WGS) entry which is preliminary data.</text>
</comment>
<dbReference type="InterPro" id="IPR001680">
    <property type="entry name" value="WD40_rpt"/>
</dbReference>
<evidence type="ECO:0000256" key="1">
    <source>
        <dbReference type="ARBA" id="ARBA00022574"/>
    </source>
</evidence>
<dbReference type="Proteomes" id="UP000794436">
    <property type="component" value="Unassembled WGS sequence"/>
</dbReference>
<dbReference type="InterPro" id="IPR031570">
    <property type="entry name" value="NBEA/BDCP_DUF4704"/>
</dbReference>
<accession>A0A8K1C677</accession>
<dbReference type="InterPro" id="IPR036322">
    <property type="entry name" value="WD40_repeat_dom_sf"/>
</dbReference>
<reference evidence="6" key="1">
    <citation type="submission" date="2019-03" db="EMBL/GenBank/DDBJ databases">
        <title>Long read genome sequence of the mycoparasitic Pythium oligandrum ATCC 38472 isolated from sugarbeet rhizosphere.</title>
        <authorList>
            <person name="Gaulin E."/>
        </authorList>
    </citation>
    <scope>NUCLEOTIDE SEQUENCE</scope>
    <source>
        <strain evidence="6">ATCC 38472_TT</strain>
    </source>
</reference>
<keyword evidence="2" id="KW-0677">Repeat</keyword>
<evidence type="ECO:0000259" key="4">
    <source>
        <dbReference type="PROSITE" id="PS50197"/>
    </source>
</evidence>
<evidence type="ECO:0000313" key="6">
    <source>
        <dbReference type="EMBL" id="TMW57199.1"/>
    </source>
</evidence>
<feature type="domain" description="BEACH" evidence="4">
    <location>
        <begin position="2026"/>
        <end position="2320"/>
    </location>
</feature>
<dbReference type="InterPro" id="IPR023362">
    <property type="entry name" value="PH-BEACH_dom"/>
</dbReference>
<feature type="region of interest" description="Disordered" evidence="3">
    <location>
        <begin position="1804"/>
        <end position="1881"/>
    </location>
</feature>
<feature type="compositionally biased region" description="Acidic residues" evidence="3">
    <location>
        <begin position="1674"/>
        <end position="1689"/>
    </location>
</feature>
<keyword evidence="7" id="KW-1185">Reference proteome</keyword>
<feature type="compositionally biased region" description="Polar residues" evidence="3">
    <location>
        <begin position="1254"/>
        <end position="1269"/>
    </location>
</feature>
<dbReference type="OrthoDB" id="67155at2759"/>
<dbReference type="Gene3D" id="2.30.29.30">
    <property type="entry name" value="Pleckstrin-homology domain (PH domain)/Phosphotyrosine-binding domain (PTB)"/>
    <property type="match status" value="1"/>
</dbReference>
<feature type="compositionally biased region" description="Low complexity" evidence="3">
    <location>
        <begin position="1848"/>
        <end position="1878"/>
    </location>
</feature>
<dbReference type="PROSITE" id="PS50197">
    <property type="entry name" value="BEACH"/>
    <property type="match status" value="1"/>
</dbReference>
<dbReference type="PANTHER" id="PTHR13743:SF163">
    <property type="entry name" value="BEACH DOMAIN-CONTAINING PROTEIN"/>
    <property type="match status" value="1"/>
</dbReference>
<feature type="region of interest" description="Disordered" evidence="3">
    <location>
        <begin position="1661"/>
        <end position="1791"/>
    </location>
</feature>
<keyword evidence="1" id="KW-0853">WD repeat</keyword>
<dbReference type="InterPro" id="IPR006816">
    <property type="entry name" value="ELMO_dom"/>
</dbReference>
<feature type="compositionally biased region" description="Basic and acidic residues" evidence="3">
    <location>
        <begin position="1827"/>
        <end position="1847"/>
    </location>
</feature>
<dbReference type="InterPro" id="IPR011993">
    <property type="entry name" value="PH-like_dom_sf"/>
</dbReference>
<dbReference type="CDD" id="cd06071">
    <property type="entry name" value="Beach"/>
    <property type="match status" value="1"/>
</dbReference>
<dbReference type="PROSITE" id="PS51335">
    <property type="entry name" value="ELMO"/>
    <property type="match status" value="1"/>
</dbReference>
<dbReference type="InterPro" id="IPR013320">
    <property type="entry name" value="ConA-like_dom_sf"/>
</dbReference>
<dbReference type="Pfam" id="PF04727">
    <property type="entry name" value="ELMO_CED12"/>
    <property type="match status" value="1"/>
</dbReference>
<dbReference type="Pfam" id="PF20426">
    <property type="entry name" value="NBCH_WD40"/>
    <property type="match status" value="1"/>
</dbReference>
<dbReference type="SMART" id="SM01026">
    <property type="entry name" value="Beach"/>
    <property type="match status" value="1"/>
</dbReference>
<feature type="compositionally biased region" description="Polar residues" evidence="3">
    <location>
        <begin position="1730"/>
        <end position="1758"/>
    </location>
</feature>
<dbReference type="InterPro" id="IPR015943">
    <property type="entry name" value="WD40/YVTN_repeat-like_dom_sf"/>
</dbReference>
<proteinExistence type="predicted"/>
<feature type="region of interest" description="Disordered" evidence="3">
    <location>
        <begin position="1254"/>
        <end position="1277"/>
    </location>
</feature>
<evidence type="ECO:0000256" key="2">
    <source>
        <dbReference type="ARBA" id="ARBA00022737"/>
    </source>
</evidence>
<feature type="compositionally biased region" description="Gly residues" evidence="3">
    <location>
        <begin position="1707"/>
        <end position="1723"/>
    </location>
</feature>
<feature type="region of interest" description="Disordered" evidence="3">
    <location>
        <begin position="1515"/>
        <end position="1541"/>
    </location>
</feature>
<evidence type="ECO:0000259" key="5">
    <source>
        <dbReference type="PROSITE" id="PS51335"/>
    </source>
</evidence>
<dbReference type="InterPro" id="IPR036372">
    <property type="entry name" value="BEACH_dom_sf"/>
</dbReference>
<feature type="compositionally biased region" description="Low complexity" evidence="3">
    <location>
        <begin position="1531"/>
        <end position="1541"/>
    </location>
</feature>
<dbReference type="SMART" id="SM00320">
    <property type="entry name" value="WD40"/>
    <property type="match status" value="3"/>
</dbReference>
<feature type="domain" description="ELMO" evidence="5">
    <location>
        <begin position="2858"/>
        <end position="3019"/>
    </location>
</feature>
<dbReference type="SUPFAM" id="SSF49899">
    <property type="entry name" value="Concanavalin A-like lectins/glucanases"/>
    <property type="match status" value="1"/>
</dbReference>
<evidence type="ECO:0008006" key="8">
    <source>
        <dbReference type="Google" id="ProtNLM"/>
    </source>
</evidence>
<dbReference type="SUPFAM" id="SSF81837">
    <property type="entry name" value="BEACH domain"/>
    <property type="match status" value="1"/>
</dbReference>
<dbReference type="Pfam" id="PF14844">
    <property type="entry name" value="PH_BEACH"/>
    <property type="match status" value="1"/>
</dbReference>
<sequence>MAMERRQSAFTAALDGIAEAPPTVPTDTTVTTFLQELLGGKEYREAEAVKLTIRNPNALKALFTTIVGALEESAQIQALDALINLVRSSCSNVEACSSYGLQRAVLTFLSERAFFADPFVSNAVLKKILRLFLYLSNHSVTSDDVRAMLSVFRSPRMKEEVPDDQAVSYYVSTLEMIARDSFGPVSFFDLSGEYSGLVLPVLDAFPSNGYTFCAWIKFECLPDTAAPLFTFCGKSDVGIMCSFIRSSLAVTCFDKKKNDSHVEIPDLITPGRWHFLCIVHTHRPIRGSKLDIYMNSELRHSTKLTYPNTALMAPVVKSYIAMRERDRGPSLRVLLGPTALFGQPLPSNIIGNVKSADEYDALVFQFNSYISSSTTAGPGAAVPTGSTGAPSTGAGEGLLFAYDARNCDRQRGLCFDSSGNGNHAEAASTGVRLRRTGTFKQSVAQLGGPLICLPLLVAASNATTVHSNVPVDSNGLALASPSGGSLISQFDEDSEFLQQMADMIARPLGVRTVSKVLLLIAEIMRHSLVNKFIFRRHQGVRLTALLIRSLPPRYLTADLLLSIERFRSAVISDRTLSDEIYKFLLFNFRIWINAPTDLQHTVFTKLEIATRRDAATSSAVSTRHFLRCLSWIYWKFPNPTALRRAREFSVEDIDALRRRVLSIIKLELCEAQPVKTSVIGRGAKAKEMKTQLSYESTKSLIFCMIGKPTNPMSSGLNADGTPSLQDAGEVGTTAKDIKSLSDGEADAGSVVENVPENDLPDLIELLIELSVQPTAPAGLLDLFGRLGGLRIWLPLLNFPSNVLRVMTLRLLRTYLTLKCQCVQDREKVTSTEKTQLSVGDSYLILNALNAAGHPVTLGVYTEVLLIVLGIQVTEEEMDAPVGSREDYDALVSEEMLAGAMIWHTYMMFPFLEMVRASSASIRLVAIRHLKILFASSTPASAINRNMLIYNSISSSGALTVSSTTEQTPIIEAILSLRGNSKKEERRELPHTLFGVELNGCPGVPMSRLRELVTSSEESEETRINALYSIISLDDVEFVSSLFAVHSEGERKKNSHGRVYKNMSKRLRVAAVEIMAHLQPEGCASFITQTAYELISSIISLEAKSNDVSWILLQDPFTSLSRFIDSPKELEMVVVSLLKATLDKMNELLSVEINLRGKDDIPSRDSVLWRNAENLATLSAAVVLHYDPDTLGGINPVTLDATEVQANLVYWKCDRLLWHEAELVDAILGVWQHLASYFHSEKDASFGRKPARSAGLSQRSIDNSGSQSPPANAALNGVAGKANSSRGLGFGFNLLAVQSGQAQGSVAMRPHPGGPMRQVLQLLLRSFYLILLSDDQPGDVFAKRARTMSGTMLEASAMFFARINKLEYFLNVMGLGRDMTQFESSFTPSRTSTANIGIGGLVTLSSHIKAAPGDETSLILWFVPELAVLISRVRRKLWPDSAVKLAGVLASLVSQPLRSSEELISLLAQSDFSSNNQEVCRRDGFYFEQMAHARESRATRRAAMLADEVEEKTRAKAELDRISRSTRNRQPSVAGESSASSDESGSQVWLQRVKAKDIDDWMRLRVLLKWGVRHVWTSSSSSDLTEDTSNSLSEALKNNEFWRLDNYTSSNWIRCRLLPDTDDTMADYAEYVKSMAVDSAEVAAAVSLEAISCQAADIIKPEDDRDIGESGAGVDDAEYEDEEENYDVEEVSGTVMEGMDGFGNEDSGSGGETSEGSRTPGGGATEEDQKTSPLSGSPTEPNGNLISSGEPLSSSQASPQGEKPAARPDNLVDTPDVTNSVKGSKDKFPRIGTISSRFSSGIRLITGTGARPSEKGEEGDVANADLSEVEKKEPSANESERQARRSRLESGSTETTSETTTDPNAASPASVAPASNTPSRILRGLSSRNEQWRTLSACYRTKAYLILPSGLMIYGILRIGTTTIVFEGEYVTTLKKLSDLADDSKVEVNLGDSFISELKRRVWGVRVIRVIHRRRFLLNPQNGIELYFVDGSSCFFGLEGRKEADLVYATLKERKPPCLAKWGKRLLSAERMFGKSKWTEMWMRREISNFEYLMLLNVSAGRSYNDLTQYPIFPWVIRDYESTQLRLDDPTVYRDLSKPIGVQSEVGQKRASNVFASSKADAKLPPYHFDTAYSHVRSVFYFLSRLAPITGAFAVDGLSVENFLAGGVFDSFSSAYAKATEEENHNYELTPEFFYLADFLVGDRNKQLVKGTEEGSSVAGLAGLRSPVQLPPWASSVHDFVRQHRLALESDYVSENLHHWIDLIFGHKQHGQPAIDAQNSYHIACHPERLDLRSLNVGSRARLTLRGSVPLQLFRKPHPARLSQDESLETRYPASNAVAALSSRRQVRRHDLASKHTAPVLSVRFASALNSTMGMGGPGLGSGTGLGAHASGSNDHGIVVYTTDSDGVVLAKRYLNSVPDQPKLCPFSLVDVDQWWKLPTGSLVRDGVVFYEQMISCGYWDGSWRIHWSADGELLQRIAFHKKPILCMAHSEDDFTGDLALAFGSEDCTVSVWALSKVAATRSRRMFVKKDLPIGGLPWVLLHGHTSPVVAVALKVDLDIVVSSAKDNTILVHSLRAAMPLHNIEISCAANSFVTHMTISNHGETLIHSITNRSPPKGRSHSFNVLNPVNHGSSNGEEQSDLYLVSVNGQLISHDRLEDAEGKARVLLEQAAFFTRSGEYIITATGGSESVIEVRDAGAPAAIVRRIDCKRSSILTCVSLSQDERCIMCGYADGSVVAYALHYGIADGCKNQLGLDKKARDEEAEALARANKRDQLKKEADEKKNLFKWGSAGATPSKGLWIRPGKIVMPPEPYLSVMQSYYSWLKQPCVGDDPTYEALVKELWCAMYDRDSLASESKVEEVNLLDLPDDLAQPAEGKEFERSGPTWSRLGFQRPDPTTDFRAGGIFSLKCLVYFAKTYYEQASRMVEHQIPGSRQNTYPWGLAGINITCMLSRVFWAGDGCLYKERHHNWPFFAEEDAFYQIFSEVFILFDHLWAEMDAHYGMFSEVIQATMRVVLDAMEEAKADLQAFLVEIRAQSLSNTSRFHKGRAASRSMEEFLVNMSSSLTPLDPSSVPAAPSSFVSVTATSFPSADADLLLSFDSPKRADPLEVETTTQESDEAAPPATADSAFDPFAGNDIRGMATDLSNAANEPATEDPFAMLS</sequence>
<dbReference type="Pfam" id="PF13385">
    <property type="entry name" value="Laminin_G_3"/>
    <property type="match status" value="1"/>
</dbReference>
<dbReference type="Gene3D" id="2.60.120.200">
    <property type="match status" value="1"/>
</dbReference>
<evidence type="ECO:0000256" key="3">
    <source>
        <dbReference type="SAM" id="MobiDB-lite"/>
    </source>
</evidence>
<protein>
    <recommendedName>
        <fullName evidence="8">Beach-domain-containing protein</fullName>
    </recommendedName>
</protein>
<evidence type="ECO:0000313" key="7">
    <source>
        <dbReference type="Proteomes" id="UP000794436"/>
    </source>
</evidence>
<dbReference type="InterPro" id="IPR050865">
    <property type="entry name" value="BEACH_Domain"/>
</dbReference>
<dbReference type="SUPFAM" id="SSF50729">
    <property type="entry name" value="PH domain-like"/>
    <property type="match status" value="1"/>
</dbReference>
<name>A0A8K1C677_PYTOL</name>
<organism evidence="6 7">
    <name type="scientific">Pythium oligandrum</name>
    <name type="common">Mycoparasitic fungus</name>
    <dbReference type="NCBI Taxonomy" id="41045"/>
    <lineage>
        <taxon>Eukaryota</taxon>
        <taxon>Sar</taxon>
        <taxon>Stramenopiles</taxon>
        <taxon>Oomycota</taxon>
        <taxon>Peronosporomycetes</taxon>
        <taxon>Pythiales</taxon>
        <taxon>Pythiaceae</taxon>
        <taxon>Pythium</taxon>
    </lineage>
</organism>
<dbReference type="SUPFAM" id="SSF50978">
    <property type="entry name" value="WD40 repeat-like"/>
    <property type="match status" value="1"/>
</dbReference>
<dbReference type="InterPro" id="IPR000409">
    <property type="entry name" value="BEACH_dom"/>
</dbReference>
<dbReference type="Gene3D" id="1.10.1540.10">
    <property type="entry name" value="BEACH domain"/>
    <property type="match status" value="1"/>
</dbReference>
<dbReference type="Pfam" id="PF15787">
    <property type="entry name" value="DUF4704"/>
    <property type="match status" value="1"/>
</dbReference>
<dbReference type="InterPro" id="IPR046851">
    <property type="entry name" value="NBCH_WD40"/>
</dbReference>
<dbReference type="Gene3D" id="2.130.10.10">
    <property type="entry name" value="YVTN repeat-like/Quinoprotein amine dehydrogenase"/>
    <property type="match status" value="1"/>
</dbReference>
<dbReference type="PANTHER" id="PTHR13743">
    <property type="entry name" value="BEIGE/BEACH-RELATED"/>
    <property type="match status" value="1"/>
</dbReference>
<gene>
    <name evidence="6" type="ORF">Poli38472_003124</name>
</gene>
<feature type="region of interest" description="Disordered" evidence="3">
    <location>
        <begin position="3107"/>
        <end position="3162"/>
    </location>
</feature>